<evidence type="ECO:0000313" key="3">
    <source>
        <dbReference type="Proteomes" id="UP000026902"/>
    </source>
</evidence>
<dbReference type="SUPFAM" id="SSF53098">
    <property type="entry name" value="Ribonuclease H-like"/>
    <property type="match status" value="1"/>
</dbReference>
<evidence type="ECO:0000259" key="1">
    <source>
        <dbReference type="Pfam" id="PF16473"/>
    </source>
</evidence>
<keyword evidence="3" id="KW-1185">Reference proteome</keyword>
<dbReference type="KEGG" id="vg:19526417"/>
<keyword evidence="2" id="KW-0378">Hydrolase</keyword>
<keyword evidence="2" id="KW-0540">Nuclease</keyword>
<dbReference type="GO" id="GO:0003676">
    <property type="term" value="F:nucleic acid binding"/>
    <property type="evidence" value="ECO:0007669"/>
    <property type="project" value="InterPro"/>
</dbReference>
<dbReference type="InterPro" id="IPR033390">
    <property type="entry name" value="Rv2179c-like"/>
</dbReference>
<name>A0A024B032_9CAUD</name>
<sequence>MDKKRLDVMVDIETLGVKAKSTIFQISAAAFDIKTGNVKSECNFVADIEQGDNLVVDGSTLKWWLNTDAELFKRLLNGGTRSPEMLIKSFHMWLERLTLKYDVRLWGNGMLFDNNMLKTQIEAAGLKYPIAYNRDRDVRTIIELAAEVSGISEKKIKTMHKKPTAIKHDAYDDVHTQIRYVTWCYQILTRTPAH</sequence>
<organism evidence="2 3">
    <name type="scientific">Bacillus phage CAM003</name>
    <dbReference type="NCBI Taxonomy" id="1486657"/>
    <lineage>
        <taxon>Viruses</taxon>
        <taxon>Duplodnaviria</taxon>
        <taxon>Heunggongvirae</taxon>
        <taxon>Uroviricota</taxon>
        <taxon>Caudoviricetes</taxon>
        <taxon>Herelleviridae</taxon>
        <taxon>Bastillevirinae</taxon>
        <taxon>Bastillevirus</taxon>
        <taxon>Bastillevirus CAM003</taxon>
    </lineage>
</organism>
<protein>
    <submittedName>
        <fullName evidence="2">Exonuclease II</fullName>
    </submittedName>
</protein>
<dbReference type="GO" id="GO:0004527">
    <property type="term" value="F:exonuclease activity"/>
    <property type="evidence" value="ECO:0007669"/>
    <property type="project" value="UniProtKB-KW"/>
</dbReference>
<dbReference type="InterPro" id="IPR012337">
    <property type="entry name" value="RNaseH-like_sf"/>
</dbReference>
<evidence type="ECO:0000313" key="2">
    <source>
        <dbReference type="EMBL" id="AHZ09551.1"/>
    </source>
</evidence>
<dbReference type="Proteomes" id="UP000026902">
    <property type="component" value="Segment"/>
</dbReference>
<feature type="domain" description="3'-5' exoribonuclease Rv2179c-like" evidence="1">
    <location>
        <begin position="8"/>
        <end position="182"/>
    </location>
</feature>
<reference evidence="3" key="1">
    <citation type="submission" date="2014-09" db="EMBL/GenBank/DDBJ databases">
        <authorList>
            <person name="Sauder A.B."/>
            <person name="McKenzie Q.R."/>
            <person name="Temple L.M."/>
            <person name="Alexis B.K."/>
            <person name="Al-Atrache Z."/>
            <person name="Lewis L.O."/>
            <person name="Loesser-Casey K.E."/>
            <person name="Mitchell K.J."/>
        </authorList>
    </citation>
    <scope>NUCLEOTIDE SEQUENCE [LARGE SCALE GENOMIC DNA]</scope>
</reference>
<keyword evidence="2" id="KW-0269">Exonuclease</keyword>
<dbReference type="RefSeq" id="YP_009037017.1">
    <property type="nucleotide sequence ID" value="NC_024216.1"/>
</dbReference>
<dbReference type="GeneID" id="19526417"/>
<dbReference type="Pfam" id="PF16473">
    <property type="entry name" value="Rv2179c-like"/>
    <property type="match status" value="1"/>
</dbReference>
<proteinExistence type="predicted"/>
<dbReference type="Gene3D" id="3.30.420.10">
    <property type="entry name" value="Ribonuclease H-like superfamily/Ribonuclease H"/>
    <property type="match status" value="1"/>
</dbReference>
<accession>A0A024B032</accession>
<dbReference type="EMBL" id="KJ489397">
    <property type="protein sequence ID" value="AHZ09551.1"/>
    <property type="molecule type" value="Genomic_DNA"/>
</dbReference>
<dbReference type="InterPro" id="IPR036397">
    <property type="entry name" value="RNaseH_sf"/>
</dbReference>